<reference evidence="2 3" key="1">
    <citation type="submission" date="2019-02" db="EMBL/GenBank/DDBJ databases">
        <title>Sequencing the genomes of 1000 actinobacteria strains.</title>
        <authorList>
            <person name="Klenk H.-P."/>
        </authorList>
    </citation>
    <scope>NUCLEOTIDE SEQUENCE [LARGE SCALE GENOMIC DNA]</scope>
    <source>
        <strain evidence="2 3">DSM 45888</strain>
    </source>
</reference>
<accession>A0A4Q7ULG2</accession>
<dbReference type="AlphaFoldDB" id="A0A4Q7ULG2"/>
<dbReference type="RefSeq" id="WP_244236830.1">
    <property type="nucleotide sequence ID" value="NZ_SHKK01000001.1"/>
</dbReference>
<dbReference type="Proteomes" id="UP000293781">
    <property type="component" value="Unassembled WGS sequence"/>
</dbReference>
<name>A0A4Q7ULG2_9ACTN</name>
<feature type="compositionally biased region" description="Pro residues" evidence="1">
    <location>
        <begin position="228"/>
        <end position="252"/>
    </location>
</feature>
<protein>
    <submittedName>
        <fullName evidence="2">Uncharacterized protein</fullName>
    </submittedName>
</protein>
<gene>
    <name evidence="2" type="ORF">EV382_5519</name>
</gene>
<keyword evidence="3" id="KW-1185">Reference proteome</keyword>
<feature type="region of interest" description="Disordered" evidence="1">
    <location>
        <begin position="228"/>
        <end position="254"/>
    </location>
</feature>
<feature type="compositionally biased region" description="Pro residues" evidence="1">
    <location>
        <begin position="13"/>
        <end position="27"/>
    </location>
</feature>
<evidence type="ECO:0000256" key="1">
    <source>
        <dbReference type="SAM" id="MobiDB-lite"/>
    </source>
</evidence>
<proteinExistence type="predicted"/>
<feature type="region of interest" description="Disordered" evidence="1">
    <location>
        <begin position="1"/>
        <end position="48"/>
    </location>
</feature>
<comment type="caution">
    <text evidence="2">The sequence shown here is derived from an EMBL/GenBank/DDBJ whole genome shotgun (WGS) entry which is preliminary data.</text>
</comment>
<evidence type="ECO:0000313" key="2">
    <source>
        <dbReference type="EMBL" id="RZT82216.1"/>
    </source>
</evidence>
<organism evidence="2 3">
    <name type="scientific">Micromonospora violae</name>
    <dbReference type="NCBI Taxonomy" id="1278207"/>
    <lineage>
        <taxon>Bacteria</taxon>
        <taxon>Bacillati</taxon>
        <taxon>Actinomycetota</taxon>
        <taxon>Actinomycetes</taxon>
        <taxon>Micromonosporales</taxon>
        <taxon>Micromonosporaceae</taxon>
        <taxon>Micromonospora</taxon>
    </lineage>
</organism>
<dbReference type="EMBL" id="SHKK01000001">
    <property type="protein sequence ID" value="RZT82216.1"/>
    <property type="molecule type" value="Genomic_DNA"/>
</dbReference>
<evidence type="ECO:0000313" key="3">
    <source>
        <dbReference type="Proteomes" id="UP000293781"/>
    </source>
</evidence>
<sequence length="279" mass="29317">MSLSGFGDTGKAQPPPALFPAPEPDTPTPVRRRGGAPQNESPQNAPTQGDRQLVFFGADAAEPTVADLAGLLAGPGEVVRMGGTARLSVQVDAAWRVHVLVAELASRGLAASWEPTEGERHTVRTSYTRILKPLAAAWLHGSAKRPPAAFHLTGRRLRLWLAAAGTPEPPDCFLLRLGADDQQCWEPIGVALAAAGLTGKLLSPDEGGPAYRITGRRRLARLAELVGAPPPTAPPPTAPPSTTPPPTTPPLTAPLTGSIMELWWGMFRSSGFKTPTISP</sequence>
<feature type="compositionally biased region" description="Polar residues" evidence="1">
    <location>
        <begin position="38"/>
        <end position="48"/>
    </location>
</feature>